<dbReference type="NCBIfam" id="TIGR03594">
    <property type="entry name" value="GTPase_EngA"/>
    <property type="match status" value="1"/>
</dbReference>
<dbReference type="InterPro" id="IPR032859">
    <property type="entry name" value="KH_dom-like"/>
</dbReference>
<dbReference type="InterPro" id="IPR016484">
    <property type="entry name" value="GTPase_Der"/>
</dbReference>
<evidence type="ECO:0000256" key="1">
    <source>
        <dbReference type="ARBA" id="ARBA00008279"/>
    </source>
</evidence>
<dbReference type="Gene3D" id="3.40.50.300">
    <property type="entry name" value="P-loop containing nucleotide triphosphate hydrolases"/>
    <property type="match status" value="2"/>
</dbReference>
<feature type="binding site" evidence="8">
    <location>
        <begin position="118"/>
        <end position="121"/>
    </location>
    <ligand>
        <name>GTP</name>
        <dbReference type="ChEBI" id="CHEBI:37565"/>
        <label>1</label>
    </ligand>
</feature>
<feature type="binding site" evidence="8">
    <location>
        <begin position="294"/>
        <end position="297"/>
    </location>
    <ligand>
        <name>GTP</name>
        <dbReference type="ChEBI" id="CHEBI:37565"/>
        <label>2</label>
    </ligand>
</feature>
<dbReference type="CDD" id="cd01895">
    <property type="entry name" value="EngA2"/>
    <property type="match status" value="1"/>
</dbReference>
<evidence type="ECO:0000313" key="13">
    <source>
        <dbReference type="Proteomes" id="UP000076023"/>
    </source>
</evidence>
<evidence type="ECO:0000256" key="7">
    <source>
        <dbReference type="ARBA" id="ARBA00032345"/>
    </source>
</evidence>
<dbReference type="InterPro" id="IPR031166">
    <property type="entry name" value="G_ENGA"/>
</dbReference>
<gene>
    <name evidence="8" type="primary">der</name>
    <name evidence="12" type="ORF">TSACC_22549</name>
</gene>
<dbReference type="RefSeq" id="WP_075079788.1">
    <property type="nucleotide sequence ID" value="NZ_BDCO01000002.1"/>
</dbReference>
<evidence type="ECO:0000256" key="8">
    <source>
        <dbReference type="HAMAP-Rule" id="MF_00195"/>
    </source>
</evidence>
<dbReference type="FunFam" id="3.40.50.300:FF:000040">
    <property type="entry name" value="GTPase Der"/>
    <property type="match status" value="1"/>
</dbReference>
<dbReference type="PANTHER" id="PTHR43834">
    <property type="entry name" value="GTPASE DER"/>
    <property type="match status" value="1"/>
</dbReference>
<feature type="binding site" evidence="8">
    <location>
        <begin position="229"/>
        <end position="233"/>
    </location>
    <ligand>
        <name>GTP</name>
        <dbReference type="ChEBI" id="CHEBI:37565"/>
        <label>2</label>
    </ligand>
</feature>
<reference evidence="13" key="1">
    <citation type="journal article" date="2017" name="Genome Announc.">
        <title>Draft Genome Sequence of Terrimicrobium sacchariphilum NM-5T, a Facultative Anaerobic Soil Bacterium of the Class Spartobacteria.</title>
        <authorList>
            <person name="Qiu Y.L."/>
            <person name="Tourlousse D.M."/>
            <person name="Matsuura N."/>
            <person name="Ohashi A."/>
            <person name="Sekiguchi Y."/>
        </authorList>
    </citation>
    <scope>NUCLEOTIDE SEQUENCE [LARGE SCALE GENOMIC DNA]</scope>
    <source>
        <strain evidence="13">NM-5</strain>
    </source>
</reference>
<evidence type="ECO:0000313" key="12">
    <source>
        <dbReference type="EMBL" id="GAT34125.1"/>
    </source>
</evidence>
<evidence type="ECO:0000259" key="11">
    <source>
        <dbReference type="PROSITE" id="PS51712"/>
    </source>
</evidence>
<comment type="function">
    <text evidence="8 10">GTPase that plays an essential role in the late steps of ribosome biogenesis.</text>
</comment>
<dbReference type="CDD" id="cd01894">
    <property type="entry name" value="EngA1"/>
    <property type="match status" value="1"/>
</dbReference>
<accession>A0A146G8V7</accession>
<dbReference type="PRINTS" id="PR00326">
    <property type="entry name" value="GTP1OBG"/>
</dbReference>
<evidence type="ECO:0000256" key="9">
    <source>
        <dbReference type="PROSITE-ProRule" id="PRU01049"/>
    </source>
</evidence>
<comment type="subunit">
    <text evidence="8">Associates with the 50S ribosomal subunit.</text>
</comment>
<dbReference type="PIRSF" id="PIRSF006485">
    <property type="entry name" value="GTP-binding_EngA"/>
    <property type="match status" value="1"/>
</dbReference>
<keyword evidence="5 8" id="KW-0547">Nucleotide-binding</keyword>
<dbReference type="GO" id="GO:0042254">
    <property type="term" value="P:ribosome biogenesis"/>
    <property type="evidence" value="ECO:0007669"/>
    <property type="project" value="UniProtKB-KW"/>
</dbReference>
<dbReference type="AlphaFoldDB" id="A0A146G8V7"/>
<proteinExistence type="inferred from homology"/>
<keyword evidence="6 8" id="KW-0342">GTP-binding</keyword>
<evidence type="ECO:0000256" key="2">
    <source>
        <dbReference type="ARBA" id="ARBA00020953"/>
    </source>
</evidence>
<dbReference type="Pfam" id="PF14714">
    <property type="entry name" value="KH_dom-like"/>
    <property type="match status" value="1"/>
</dbReference>
<dbReference type="PROSITE" id="PS51712">
    <property type="entry name" value="G_ENGA"/>
    <property type="match status" value="2"/>
</dbReference>
<dbReference type="GO" id="GO:0043022">
    <property type="term" value="F:ribosome binding"/>
    <property type="evidence" value="ECO:0007669"/>
    <property type="project" value="TreeGrafter"/>
</dbReference>
<dbReference type="Proteomes" id="UP000076023">
    <property type="component" value="Unassembled WGS sequence"/>
</dbReference>
<evidence type="ECO:0000256" key="10">
    <source>
        <dbReference type="RuleBase" id="RU004481"/>
    </source>
</evidence>
<dbReference type="STRING" id="690879.TSACC_22549"/>
<evidence type="ECO:0000256" key="5">
    <source>
        <dbReference type="ARBA" id="ARBA00022741"/>
    </source>
</evidence>
<dbReference type="SUPFAM" id="SSF52540">
    <property type="entry name" value="P-loop containing nucleoside triphosphate hydrolases"/>
    <property type="match status" value="1"/>
</dbReference>
<feature type="binding site" evidence="8">
    <location>
        <begin position="8"/>
        <end position="15"/>
    </location>
    <ligand>
        <name>GTP</name>
        <dbReference type="ChEBI" id="CHEBI:37565"/>
        <label>1</label>
    </ligand>
</feature>
<protein>
    <recommendedName>
        <fullName evidence="2 8">GTPase Der</fullName>
    </recommendedName>
    <alternativeName>
        <fullName evidence="7 8">GTP-binding protein EngA</fullName>
    </alternativeName>
</protein>
<dbReference type="NCBIfam" id="TIGR00231">
    <property type="entry name" value="small_GTP"/>
    <property type="match status" value="2"/>
</dbReference>
<dbReference type="InterPro" id="IPR006073">
    <property type="entry name" value="GTP-bd"/>
</dbReference>
<keyword evidence="4 10" id="KW-0677">Repeat</keyword>
<dbReference type="OrthoDB" id="9805918at2"/>
<dbReference type="GO" id="GO:0005525">
    <property type="term" value="F:GTP binding"/>
    <property type="evidence" value="ECO:0007669"/>
    <property type="project" value="UniProtKB-UniRule"/>
</dbReference>
<keyword evidence="13" id="KW-1185">Reference proteome</keyword>
<feature type="domain" description="EngA-type G" evidence="11">
    <location>
        <begin position="2"/>
        <end position="166"/>
    </location>
</feature>
<keyword evidence="3 8" id="KW-0690">Ribosome biogenesis</keyword>
<feature type="binding site" evidence="8">
    <location>
        <begin position="55"/>
        <end position="59"/>
    </location>
    <ligand>
        <name>GTP</name>
        <dbReference type="ChEBI" id="CHEBI:37565"/>
        <label>1</label>
    </ligand>
</feature>
<dbReference type="Pfam" id="PF01926">
    <property type="entry name" value="MMR_HSR1"/>
    <property type="match status" value="2"/>
</dbReference>
<dbReference type="PANTHER" id="PTHR43834:SF6">
    <property type="entry name" value="GTPASE DER"/>
    <property type="match status" value="1"/>
</dbReference>
<comment type="caution">
    <text evidence="12">The sequence shown here is derived from an EMBL/GenBank/DDBJ whole genome shotgun (WGS) entry which is preliminary data.</text>
</comment>
<dbReference type="InterPro" id="IPR027417">
    <property type="entry name" value="P-loop_NTPase"/>
</dbReference>
<dbReference type="InterPro" id="IPR005225">
    <property type="entry name" value="Small_GTP-bd"/>
</dbReference>
<evidence type="ECO:0000256" key="3">
    <source>
        <dbReference type="ARBA" id="ARBA00022517"/>
    </source>
</evidence>
<feature type="domain" description="EngA-type G" evidence="11">
    <location>
        <begin position="176"/>
        <end position="355"/>
    </location>
</feature>
<evidence type="ECO:0000256" key="4">
    <source>
        <dbReference type="ARBA" id="ARBA00022737"/>
    </source>
</evidence>
<dbReference type="InParanoid" id="A0A146G8V7"/>
<dbReference type="FunFam" id="3.40.50.300:FF:000057">
    <property type="entry name" value="GTPase Der"/>
    <property type="match status" value="1"/>
</dbReference>
<evidence type="ECO:0000256" key="6">
    <source>
        <dbReference type="ARBA" id="ARBA00023134"/>
    </source>
</evidence>
<dbReference type="Gene3D" id="3.30.300.20">
    <property type="match status" value="1"/>
</dbReference>
<feature type="binding site" evidence="8">
    <location>
        <begin position="182"/>
        <end position="189"/>
    </location>
    <ligand>
        <name>GTP</name>
        <dbReference type="ChEBI" id="CHEBI:37565"/>
        <label>2</label>
    </ligand>
</feature>
<sequence length="451" mass="50093">MHSVAIVGRPNVGKSALFNRLAGRRISIVHDQPGVTRDRITAKCKLGQQPFEIVDTGGIGADPDPDFAEPTQEAAEIAIAGANVLLFVVDGQQGVTPLDQELANKIRSSGRPVILVVNKVDTDAHEDFVIDFASLGFAEVRDVSAAHGRGIDELIEAVDRLLPPPLEGEEELARLPKLALVGRPNVGKSSLINAILDDKRAIVSDIPGTTRDAVDILCEREGRKYVLCDTAGIRHRSKHNTSVEVFSVMRSEETIRRADLCVLVIDVTSGVTAQDKKIAGLIQKSYKAAIIVLNKWDLISDPEMTEAESLREHIARVREELFFLPYAPVVVLSAKTGENVRRLFTMIEKVRQHASRRAGTGELNRLLRTVMEKQQPPMRGTRRFKLLYATQVAPERPSAFEPPQIVLFGNDTRLLTDNYLTYLSSRLREKWEFPGLPLIIRQRGREKKAEE</sequence>
<comment type="similarity">
    <text evidence="1 8 9 10">Belongs to the TRAFAC class TrmE-Era-EngA-EngB-Septin-like GTPase superfamily. EngA (Der) GTPase family.</text>
</comment>
<name>A0A146G8V7_TERSA</name>
<dbReference type="InterPro" id="IPR015946">
    <property type="entry name" value="KH_dom-like_a/b"/>
</dbReference>
<dbReference type="FunCoup" id="A0A146G8V7">
    <property type="interactions" value="481"/>
</dbReference>
<dbReference type="HAMAP" id="MF_00195">
    <property type="entry name" value="GTPase_Der"/>
    <property type="match status" value="1"/>
</dbReference>
<dbReference type="EMBL" id="BDCO01000002">
    <property type="protein sequence ID" value="GAT34125.1"/>
    <property type="molecule type" value="Genomic_DNA"/>
</dbReference>
<organism evidence="12 13">
    <name type="scientific">Terrimicrobium sacchariphilum</name>
    <dbReference type="NCBI Taxonomy" id="690879"/>
    <lineage>
        <taxon>Bacteria</taxon>
        <taxon>Pseudomonadati</taxon>
        <taxon>Verrucomicrobiota</taxon>
        <taxon>Terrimicrobiia</taxon>
        <taxon>Terrimicrobiales</taxon>
        <taxon>Terrimicrobiaceae</taxon>
        <taxon>Terrimicrobium</taxon>
    </lineage>
</organism>